<dbReference type="GO" id="GO:0004888">
    <property type="term" value="F:transmembrane signaling receptor activity"/>
    <property type="evidence" value="ECO:0007669"/>
    <property type="project" value="InterPro"/>
</dbReference>
<dbReference type="PRINTS" id="PR00260">
    <property type="entry name" value="CHEMTRNSDUCR"/>
</dbReference>
<dbReference type="Pfam" id="PF00015">
    <property type="entry name" value="MCPsignal"/>
    <property type="match status" value="1"/>
</dbReference>
<dbReference type="InterPro" id="IPR004089">
    <property type="entry name" value="MCPsignal_dom"/>
</dbReference>
<evidence type="ECO:0000256" key="3">
    <source>
        <dbReference type="ARBA" id="ARBA00029447"/>
    </source>
</evidence>
<accession>A0A6L6PYF1</accession>
<keyword evidence="6" id="KW-1133">Transmembrane helix</keyword>
<dbReference type="InterPro" id="IPR003660">
    <property type="entry name" value="HAMP_dom"/>
</dbReference>
<keyword evidence="10" id="KW-1185">Reference proteome</keyword>
<evidence type="ECO:0000259" key="8">
    <source>
        <dbReference type="PROSITE" id="PS50885"/>
    </source>
</evidence>
<feature type="domain" description="Methyl-accepting transducer" evidence="7">
    <location>
        <begin position="398"/>
        <end position="627"/>
    </location>
</feature>
<comment type="subcellular location">
    <subcellularLocation>
        <location evidence="1">Membrane</location>
    </subcellularLocation>
</comment>
<reference evidence="9 10" key="1">
    <citation type="submission" date="2019-11" db="EMBL/GenBank/DDBJ databases">
        <title>Type strains purchased from KCTC, JCM and DSMZ.</title>
        <authorList>
            <person name="Lu H."/>
        </authorList>
    </citation>
    <scope>NUCLEOTIDE SEQUENCE [LARGE SCALE GENOMIC DNA]</scope>
    <source>
        <strain evidence="9 10">KCTC 42409</strain>
    </source>
</reference>
<dbReference type="PANTHER" id="PTHR43531:SF14">
    <property type="entry name" value="METHYL-ACCEPTING CHEMOTAXIS PROTEIN I-RELATED"/>
    <property type="match status" value="1"/>
</dbReference>
<organism evidence="9 10">
    <name type="scientific">Pseudoduganella ginsengisoli</name>
    <dbReference type="NCBI Taxonomy" id="1462440"/>
    <lineage>
        <taxon>Bacteria</taxon>
        <taxon>Pseudomonadati</taxon>
        <taxon>Pseudomonadota</taxon>
        <taxon>Betaproteobacteria</taxon>
        <taxon>Burkholderiales</taxon>
        <taxon>Oxalobacteraceae</taxon>
        <taxon>Telluria group</taxon>
        <taxon>Pseudoduganella</taxon>
    </lineage>
</organism>
<dbReference type="GO" id="GO:0007165">
    <property type="term" value="P:signal transduction"/>
    <property type="evidence" value="ECO:0007669"/>
    <property type="project" value="UniProtKB-KW"/>
</dbReference>
<evidence type="ECO:0000256" key="5">
    <source>
        <dbReference type="SAM" id="MobiDB-lite"/>
    </source>
</evidence>
<dbReference type="RefSeq" id="WP_155438560.1">
    <property type="nucleotide sequence ID" value="NZ_WNLA01000004.1"/>
</dbReference>
<dbReference type="Gene3D" id="1.10.287.950">
    <property type="entry name" value="Methyl-accepting chemotaxis protein"/>
    <property type="match status" value="1"/>
</dbReference>
<proteinExistence type="inferred from homology"/>
<dbReference type="OrthoDB" id="9763018at2"/>
<feature type="region of interest" description="Disordered" evidence="5">
    <location>
        <begin position="652"/>
        <end position="671"/>
    </location>
</feature>
<dbReference type="Proteomes" id="UP000484015">
    <property type="component" value="Unassembled WGS sequence"/>
</dbReference>
<dbReference type="InterPro" id="IPR033462">
    <property type="entry name" value="Cache_3-Cache_2"/>
</dbReference>
<dbReference type="PANTHER" id="PTHR43531">
    <property type="entry name" value="PROTEIN ICFG"/>
    <property type="match status" value="1"/>
</dbReference>
<evidence type="ECO:0000256" key="2">
    <source>
        <dbReference type="ARBA" id="ARBA00022481"/>
    </source>
</evidence>
<sequence>MWRDWSVATKVSAAAFAVVSAVFLVFVLMVGSGLSRLAEQEATREVADKTKLLGDAVEIVDADLRKQVATYARVFASWFPQGLEVDPANTVTVGAETVPTISAGGKVLNLDFSVPDNFTKLTGVYATVFVRRGDDFVRVTTSHKKENGERAIGTKLAADHPGYRKVLDGQAYAGPANLFGNMYMTSYEPIKDAAGKVIGILYVGVSFEDSLRSLKDKVNAMKLGESGQFYALEARANKDLGKLLIHRKEEGTNVLAAKDDAGSEYVKKMLEQKTGTMRYHLKGSEHLTAFQYVPSWNMLIVGEAIAAEVTQSAMSLSNRFATIGMVLVALVAGLLHPLLVRLVKRPLEYALKVAHTVAEGKLDSKIDVHGQDEPGRLLDAMKHMTESLADIVGHVRHGAMTMEATATQLAEGNRDLASRTESQATSIEQTVASMAHLTEAVQRNSASAHQANLLAQSASDVARKGGAVVAQVVHTMQSIKESAQKIADINSVIDGIAFQTNILALNAAVEAARAGEQGRGFAVVATEVRTLAQRSASAAKEIKELIAASVEQVEAGDRLVADAGSTMEDIVASVTRVTDIMREMQAAGEEQSAGIAQVGAAIAHMDADVQSNGALVEHAAASANTLEQEAADLTQTMQFFTLAEHGPASLHAVPAAPAPRRPAAEPRRLAA</sequence>
<dbReference type="GO" id="GO:0006935">
    <property type="term" value="P:chemotaxis"/>
    <property type="evidence" value="ECO:0007669"/>
    <property type="project" value="InterPro"/>
</dbReference>
<name>A0A6L6PYF1_9BURK</name>
<protein>
    <submittedName>
        <fullName evidence="9">HAMP domain-containing protein</fullName>
    </submittedName>
</protein>
<keyword evidence="4" id="KW-0807">Transducer</keyword>
<dbReference type="SMART" id="SM00304">
    <property type="entry name" value="HAMP"/>
    <property type="match status" value="1"/>
</dbReference>
<dbReference type="CDD" id="cd11386">
    <property type="entry name" value="MCP_signal"/>
    <property type="match status" value="1"/>
</dbReference>
<evidence type="ECO:0000259" key="7">
    <source>
        <dbReference type="PROSITE" id="PS50111"/>
    </source>
</evidence>
<dbReference type="FunFam" id="1.10.287.950:FF:000001">
    <property type="entry name" value="Methyl-accepting chemotaxis sensory transducer"/>
    <property type="match status" value="1"/>
</dbReference>
<feature type="domain" description="HAMP" evidence="8">
    <location>
        <begin position="341"/>
        <end position="393"/>
    </location>
</feature>
<dbReference type="SMART" id="SM00283">
    <property type="entry name" value="MA"/>
    <property type="match status" value="1"/>
</dbReference>
<dbReference type="PROSITE" id="PS50885">
    <property type="entry name" value="HAMP"/>
    <property type="match status" value="1"/>
</dbReference>
<evidence type="ECO:0000256" key="4">
    <source>
        <dbReference type="PROSITE-ProRule" id="PRU00284"/>
    </source>
</evidence>
<dbReference type="InterPro" id="IPR029151">
    <property type="entry name" value="Sensor-like_sf"/>
</dbReference>
<dbReference type="InterPro" id="IPR004090">
    <property type="entry name" value="Chemotax_Me-accpt_rcpt"/>
</dbReference>
<feature type="transmembrane region" description="Helical" evidence="6">
    <location>
        <begin position="12"/>
        <end position="34"/>
    </location>
</feature>
<dbReference type="InterPro" id="IPR051310">
    <property type="entry name" value="MCP_chemotaxis"/>
</dbReference>
<dbReference type="SUPFAM" id="SSF58104">
    <property type="entry name" value="Methyl-accepting chemotaxis protein (MCP) signaling domain"/>
    <property type="match status" value="1"/>
</dbReference>
<dbReference type="GO" id="GO:0005886">
    <property type="term" value="C:plasma membrane"/>
    <property type="evidence" value="ECO:0007669"/>
    <property type="project" value="TreeGrafter"/>
</dbReference>
<evidence type="ECO:0000313" key="9">
    <source>
        <dbReference type="EMBL" id="MTW02161.1"/>
    </source>
</evidence>
<evidence type="ECO:0000256" key="1">
    <source>
        <dbReference type="ARBA" id="ARBA00004370"/>
    </source>
</evidence>
<dbReference type="SUPFAM" id="SSF103190">
    <property type="entry name" value="Sensory domain-like"/>
    <property type="match status" value="1"/>
</dbReference>
<evidence type="ECO:0000313" key="10">
    <source>
        <dbReference type="Proteomes" id="UP000484015"/>
    </source>
</evidence>
<dbReference type="Pfam" id="PF17201">
    <property type="entry name" value="Cache_3-Cache_2"/>
    <property type="match status" value="1"/>
</dbReference>
<keyword evidence="6" id="KW-0812">Transmembrane</keyword>
<keyword evidence="2" id="KW-0488">Methylation</keyword>
<dbReference type="AlphaFoldDB" id="A0A6L6PYF1"/>
<comment type="similarity">
    <text evidence="3">Belongs to the methyl-accepting chemotaxis (MCP) protein family.</text>
</comment>
<dbReference type="CDD" id="cd12912">
    <property type="entry name" value="PDC2_MCP_like"/>
    <property type="match status" value="1"/>
</dbReference>
<comment type="caution">
    <text evidence="9">The sequence shown here is derived from an EMBL/GenBank/DDBJ whole genome shotgun (WGS) entry which is preliminary data.</text>
</comment>
<dbReference type="PROSITE" id="PS50111">
    <property type="entry name" value="CHEMOTAXIS_TRANSDUC_2"/>
    <property type="match status" value="1"/>
</dbReference>
<keyword evidence="6" id="KW-0472">Membrane</keyword>
<feature type="compositionally biased region" description="Basic and acidic residues" evidence="5">
    <location>
        <begin position="662"/>
        <end position="671"/>
    </location>
</feature>
<dbReference type="EMBL" id="WNLA01000004">
    <property type="protein sequence ID" value="MTW02161.1"/>
    <property type="molecule type" value="Genomic_DNA"/>
</dbReference>
<dbReference type="CDD" id="cd06225">
    <property type="entry name" value="HAMP"/>
    <property type="match status" value="1"/>
</dbReference>
<evidence type="ECO:0000256" key="6">
    <source>
        <dbReference type="SAM" id="Phobius"/>
    </source>
</evidence>
<dbReference type="Gene3D" id="3.30.450.20">
    <property type="entry name" value="PAS domain"/>
    <property type="match status" value="1"/>
</dbReference>
<dbReference type="Pfam" id="PF00672">
    <property type="entry name" value="HAMP"/>
    <property type="match status" value="1"/>
</dbReference>
<gene>
    <name evidence="9" type="ORF">GM668_08650</name>
</gene>